<organism evidence="3 4">
    <name type="scientific">Candidatus Staskawiczbacteria bacterium RIFCSPHIGHO2_12_FULL_38_11</name>
    <dbReference type="NCBI Taxonomy" id="1802209"/>
    <lineage>
        <taxon>Bacteria</taxon>
        <taxon>Candidatus Staskawicziibacteriota</taxon>
    </lineage>
</organism>
<dbReference type="Gene3D" id="2.60.40.420">
    <property type="entry name" value="Cupredoxins - blue copper proteins"/>
    <property type="match status" value="1"/>
</dbReference>
<dbReference type="SUPFAM" id="SSF49503">
    <property type="entry name" value="Cupredoxins"/>
    <property type="match status" value="1"/>
</dbReference>
<evidence type="ECO:0000256" key="1">
    <source>
        <dbReference type="SAM" id="Phobius"/>
    </source>
</evidence>
<keyword evidence="1" id="KW-0472">Membrane</keyword>
<dbReference type="Proteomes" id="UP000179214">
    <property type="component" value="Unassembled WGS sequence"/>
</dbReference>
<reference evidence="3 4" key="1">
    <citation type="journal article" date="2016" name="Nat. Commun.">
        <title>Thousands of microbial genomes shed light on interconnected biogeochemical processes in an aquifer system.</title>
        <authorList>
            <person name="Anantharaman K."/>
            <person name="Brown C.T."/>
            <person name="Hug L.A."/>
            <person name="Sharon I."/>
            <person name="Castelle C.J."/>
            <person name="Probst A.J."/>
            <person name="Thomas B.C."/>
            <person name="Singh A."/>
            <person name="Wilkins M.J."/>
            <person name="Karaoz U."/>
            <person name="Brodie E.L."/>
            <person name="Williams K.H."/>
            <person name="Hubbard S.S."/>
            <person name="Banfield J.F."/>
        </authorList>
    </citation>
    <scope>NUCLEOTIDE SEQUENCE [LARGE SCALE GENOMIC DNA]</scope>
</reference>
<sequence length="119" mass="13537">MTIDKILVTIIGFLGMGFTYWFFLMKKEKEIEVKDEVDIIVEGGYSPNVISIKKGKTTKINFIRKDSNSCLEEVVLGDFKIKKHLPLNQKVTVEITPQKSGEFGYACGMNMYHGKIIVK</sequence>
<name>A0A1G2I874_9BACT</name>
<evidence type="ECO:0000313" key="3">
    <source>
        <dbReference type="EMBL" id="OGZ70741.1"/>
    </source>
</evidence>
<keyword evidence="1" id="KW-1133">Transmembrane helix</keyword>
<comment type="caution">
    <text evidence="3">The sequence shown here is derived from an EMBL/GenBank/DDBJ whole genome shotgun (WGS) entry which is preliminary data.</text>
</comment>
<dbReference type="EMBL" id="MHOV01000003">
    <property type="protein sequence ID" value="OGZ70741.1"/>
    <property type="molecule type" value="Genomic_DNA"/>
</dbReference>
<dbReference type="InterPro" id="IPR008972">
    <property type="entry name" value="Cupredoxin"/>
</dbReference>
<proteinExistence type="predicted"/>
<dbReference type="AlphaFoldDB" id="A0A1G2I874"/>
<dbReference type="Pfam" id="PF13473">
    <property type="entry name" value="Cupredoxin_1"/>
    <property type="match status" value="1"/>
</dbReference>
<dbReference type="InterPro" id="IPR028096">
    <property type="entry name" value="EfeO_Cupredoxin"/>
</dbReference>
<protein>
    <recommendedName>
        <fullName evidence="2">EfeO-type cupredoxin-like domain-containing protein</fullName>
    </recommendedName>
</protein>
<gene>
    <name evidence="3" type="ORF">A3F47_00475</name>
</gene>
<evidence type="ECO:0000259" key="2">
    <source>
        <dbReference type="Pfam" id="PF13473"/>
    </source>
</evidence>
<evidence type="ECO:0000313" key="4">
    <source>
        <dbReference type="Proteomes" id="UP000179214"/>
    </source>
</evidence>
<accession>A0A1G2I874</accession>
<keyword evidence="1" id="KW-0812">Transmembrane</keyword>
<feature type="domain" description="EfeO-type cupredoxin-like" evidence="2">
    <location>
        <begin position="18"/>
        <end position="118"/>
    </location>
</feature>
<feature type="transmembrane region" description="Helical" evidence="1">
    <location>
        <begin position="6"/>
        <end position="24"/>
    </location>
</feature>